<dbReference type="InterPro" id="IPR009081">
    <property type="entry name" value="PP-bd_ACP"/>
</dbReference>
<dbReference type="SMART" id="SM00826">
    <property type="entry name" value="PKS_DH"/>
    <property type="match status" value="1"/>
</dbReference>
<dbReference type="PATRIC" id="fig|909613.9.peg.3515"/>
<dbReference type="Pfam" id="PF21089">
    <property type="entry name" value="PKS_DH_N"/>
    <property type="match status" value="1"/>
</dbReference>
<organism evidence="8 9">
    <name type="scientific">Actinokineospora spheciospongiae</name>
    <dbReference type="NCBI Taxonomy" id="909613"/>
    <lineage>
        <taxon>Bacteria</taxon>
        <taxon>Bacillati</taxon>
        <taxon>Actinomycetota</taxon>
        <taxon>Actinomycetes</taxon>
        <taxon>Pseudonocardiales</taxon>
        <taxon>Pseudonocardiaceae</taxon>
        <taxon>Actinokineospora</taxon>
    </lineage>
</organism>
<dbReference type="Gene3D" id="3.10.129.110">
    <property type="entry name" value="Polyketide synthase dehydratase"/>
    <property type="match status" value="1"/>
</dbReference>
<dbReference type="InterPro" id="IPR036291">
    <property type="entry name" value="NAD(P)-bd_dom_sf"/>
</dbReference>
<dbReference type="Gene3D" id="1.10.1200.10">
    <property type="entry name" value="ACP-like"/>
    <property type="match status" value="1"/>
</dbReference>
<evidence type="ECO:0000256" key="1">
    <source>
        <dbReference type="ARBA" id="ARBA00022450"/>
    </source>
</evidence>
<keyword evidence="2" id="KW-0597">Phosphoprotein</keyword>
<name>W7IWJ6_9PSEU</name>
<dbReference type="EC" id="2.3.1.39" evidence="8"/>
<dbReference type="AlphaFoldDB" id="W7IWJ6"/>
<dbReference type="InterPro" id="IPR036736">
    <property type="entry name" value="ACP-like_sf"/>
</dbReference>
<evidence type="ECO:0000313" key="9">
    <source>
        <dbReference type="Proteomes" id="UP000019277"/>
    </source>
</evidence>
<dbReference type="Pfam" id="PF08659">
    <property type="entry name" value="KR"/>
    <property type="match status" value="1"/>
</dbReference>
<gene>
    <name evidence="8" type="ORF">UO65_3515</name>
</gene>
<dbReference type="PROSITE" id="PS00012">
    <property type="entry name" value="PHOSPHOPANTETHEINE"/>
    <property type="match status" value="1"/>
</dbReference>
<dbReference type="eggNOG" id="COG3321">
    <property type="taxonomic scope" value="Bacteria"/>
</dbReference>
<proteinExistence type="predicted"/>
<dbReference type="SMART" id="SM01294">
    <property type="entry name" value="PKS_PP_betabranch"/>
    <property type="match status" value="1"/>
</dbReference>
<dbReference type="FunFam" id="1.10.1200.10:FF:000007">
    <property type="entry name" value="Probable polyketide synthase pks17"/>
    <property type="match status" value="1"/>
</dbReference>
<dbReference type="PANTHER" id="PTHR43775:SF51">
    <property type="entry name" value="INACTIVE PHENOLPHTHIOCEROL SYNTHESIS POLYKETIDE SYNTHASE TYPE I PKS1-RELATED"/>
    <property type="match status" value="1"/>
</dbReference>
<dbReference type="InterPro" id="IPR006162">
    <property type="entry name" value="Ppantetheine_attach_site"/>
</dbReference>
<feature type="domain" description="Carrier" evidence="6">
    <location>
        <begin position="679"/>
        <end position="754"/>
    </location>
</feature>
<evidence type="ECO:0000256" key="4">
    <source>
        <dbReference type="ARBA" id="ARBA00022737"/>
    </source>
</evidence>
<feature type="domain" description="PKS/mFAS DH" evidence="7">
    <location>
        <begin position="1"/>
        <end position="227"/>
    </location>
</feature>
<feature type="region of interest" description="C-terminal hotdog fold" evidence="5">
    <location>
        <begin position="95"/>
        <end position="227"/>
    </location>
</feature>
<accession>W7IWJ6</accession>
<keyword evidence="9" id="KW-1185">Reference proteome</keyword>
<evidence type="ECO:0000256" key="2">
    <source>
        <dbReference type="ARBA" id="ARBA00022553"/>
    </source>
</evidence>
<dbReference type="EMBL" id="AYXG01000124">
    <property type="protein sequence ID" value="EWC61187.1"/>
    <property type="molecule type" value="Genomic_DNA"/>
</dbReference>
<evidence type="ECO:0000313" key="8">
    <source>
        <dbReference type="EMBL" id="EWC61187.1"/>
    </source>
</evidence>
<dbReference type="InterPro" id="IPR042104">
    <property type="entry name" value="PKS_dehydratase_sf"/>
</dbReference>
<dbReference type="Gene3D" id="3.40.50.720">
    <property type="entry name" value="NAD(P)-binding Rossmann-like Domain"/>
    <property type="match status" value="1"/>
</dbReference>
<dbReference type="InterPro" id="IPR020806">
    <property type="entry name" value="PKS_PP-bd"/>
</dbReference>
<dbReference type="Pfam" id="PF00550">
    <property type="entry name" value="PP-binding"/>
    <property type="match status" value="1"/>
</dbReference>
<dbReference type="SUPFAM" id="SSF47336">
    <property type="entry name" value="ACP-like"/>
    <property type="match status" value="1"/>
</dbReference>
<protein>
    <submittedName>
        <fullName evidence="8">Malonyl CoA-acyl carrier protein transacylase</fullName>
        <ecNumber evidence="8">2.3.1.39</ecNumber>
    </submittedName>
</protein>
<dbReference type="InterPro" id="IPR049900">
    <property type="entry name" value="PKS_mFAS_DH"/>
</dbReference>
<dbReference type="PANTHER" id="PTHR43775">
    <property type="entry name" value="FATTY ACID SYNTHASE"/>
    <property type="match status" value="1"/>
</dbReference>
<dbReference type="PROSITE" id="PS50075">
    <property type="entry name" value="CARRIER"/>
    <property type="match status" value="1"/>
</dbReference>
<dbReference type="GO" id="GO:0004314">
    <property type="term" value="F:[acyl-carrier-protein] S-malonyltransferase activity"/>
    <property type="evidence" value="ECO:0007669"/>
    <property type="project" value="UniProtKB-EC"/>
</dbReference>
<dbReference type="SMART" id="SM00823">
    <property type="entry name" value="PKS_PP"/>
    <property type="match status" value="1"/>
</dbReference>
<dbReference type="InterPro" id="IPR049551">
    <property type="entry name" value="PKS_DH_C"/>
</dbReference>
<dbReference type="InterPro" id="IPR049552">
    <property type="entry name" value="PKS_DH_N"/>
</dbReference>
<dbReference type="STRING" id="909613.UO65_3515"/>
<dbReference type="SUPFAM" id="SSF51735">
    <property type="entry name" value="NAD(P)-binding Rossmann-fold domains"/>
    <property type="match status" value="2"/>
</dbReference>
<dbReference type="InterPro" id="IPR013968">
    <property type="entry name" value="PKS_KR"/>
</dbReference>
<comment type="caution">
    <text evidence="5">Lacks conserved residue(s) required for the propagation of feature annotation.</text>
</comment>
<keyword evidence="1" id="KW-0596">Phosphopantetheine</keyword>
<evidence type="ECO:0000259" key="7">
    <source>
        <dbReference type="PROSITE" id="PS52019"/>
    </source>
</evidence>
<reference evidence="8 9" key="1">
    <citation type="journal article" date="2014" name="Genome Announc.">
        <title>Draft Genome Sequence of the Antitrypanosomally Active Sponge-Associated Bacterium Actinokineospora sp. Strain EG49.</title>
        <authorList>
            <person name="Harjes J."/>
            <person name="Ryu T."/>
            <person name="Abdelmohsen U.R."/>
            <person name="Moitinho-Silva L."/>
            <person name="Horn H."/>
            <person name="Ravasi T."/>
            <person name="Hentschel U."/>
        </authorList>
    </citation>
    <scope>NUCLEOTIDE SEQUENCE [LARGE SCALE GENOMIC DNA]</scope>
    <source>
        <strain evidence="8 9">EG49</strain>
    </source>
</reference>
<dbReference type="Pfam" id="PF14765">
    <property type="entry name" value="PS-DH"/>
    <property type="match status" value="1"/>
</dbReference>
<sequence length="829" mass="84636">MRGTALLPGTAFVELALRAGDELGLPVLADLTIEAPLLLPEDGAVDLRVTVDAEHRVEVHSRGADETWTRHASGALAEAVPTPAVDLVEWPPPGAEPLPVDAAYNDLAVRGYEYGPVFQGLRAAWRRGDEVFAEVAVDAPVAGFGVHPALLDSALHALGLDGGDTVRLPFAWSGVALHAGGTATARVRIAPAGADDTVSVLLTDTTGNPVVTVDSLALREVDPARLAAARPADSLLRLEWTPVPAPTAAPGAWAALGDFPGATTVPDLTAVPPGTDAVFAVLPEYPDDPAALPDAARAATGWALDLLRTWLADDRNPDARLVVVTPAGTGPAAAVRGLVRSAQSENPGRVVLLDTDARPDPATSAAALASGEPELAWHRGTLTAPRLARATATPATLPTDGTALITGATGTLGALVARHLVVSHGVRSLVLLSRSGAAAAGAAELVAELRGLGARVELAACDAADRNAVAGVLAGIPADAPLRAVVHAAGVLDDGLVTAMTPERVDVVFTPKVDAAVVLDELTRNSDLAAFVVFSSAAGVLGTAGQGNYAAANAVVDAIAVRRRAEGLPAVSLAWGFWEQRTGLTGALSDTDVARMARGGVTGLSPEEGLALFDAALGAPDPVLVPLRLDRAGLLADGVAVPPLLRGLVRAPARRAAGSATGADQLTRLTALPAEDRPAAVLDLVRGHIAGVLGFAGPEAVEPHRGLLDLGFDSLTAVELRNRLGAAIGTRLPATLVFDHPSAAELADHLLTRLPDPAGAAAGGDGLAALEANADTLDPEERRRTTARLRALLARLDAAGIEADNVSEKLESSSDDDLFAFIDNDLGVS</sequence>
<dbReference type="InterPro" id="IPR020807">
    <property type="entry name" value="PKS_DH"/>
</dbReference>
<evidence type="ECO:0000259" key="6">
    <source>
        <dbReference type="PROSITE" id="PS50075"/>
    </source>
</evidence>
<dbReference type="InterPro" id="IPR057326">
    <property type="entry name" value="KR_dom"/>
</dbReference>
<dbReference type="PROSITE" id="PS52019">
    <property type="entry name" value="PKS_MFAS_DH"/>
    <property type="match status" value="1"/>
</dbReference>
<evidence type="ECO:0000256" key="5">
    <source>
        <dbReference type="PROSITE-ProRule" id="PRU01363"/>
    </source>
</evidence>
<dbReference type="InterPro" id="IPR050091">
    <property type="entry name" value="PKS_NRPS_Biosynth_Enz"/>
</dbReference>
<evidence type="ECO:0000256" key="3">
    <source>
        <dbReference type="ARBA" id="ARBA00022679"/>
    </source>
</evidence>
<keyword evidence="4" id="KW-0677">Repeat</keyword>
<dbReference type="SMART" id="SM00822">
    <property type="entry name" value="PKS_KR"/>
    <property type="match status" value="1"/>
</dbReference>
<comment type="caution">
    <text evidence="8">The sequence shown here is derived from an EMBL/GenBank/DDBJ whole genome shotgun (WGS) entry which is preliminary data.</text>
</comment>
<keyword evidence="3 8" id="KW-0808">Transferase</keyword>
<dbReference type="Proteomes" id="UP000019277">
    <property type="component" value="Unassembled WGS sequence"/>
</dbReference>
<dbReference type="CDD" id="cd08956">
    <property type="entry name" value="KR_3_FAS_SDR_x"/>
    <property type="match status" value="1"/>
</dbReference>
<dbReference type="GO" id="GO:0006633">
    <property type="term" value="P:fatty acid biosynthetic process"/>
    <property type="evidence" value="ECO:0007669"/>
    <property type="project" value="TreeGrafter"/>
</dbReference>
<feature type="region of interest" description="N-terminal hotdog fold" evidence="5">
    <location>
        <begin position="1"/>
        <end position="83"/>
    </location>
</feature>
<dbReference type="GO" id="GO:0031177">
    <property type="term" value="F:phosphopantetheine binding"/>
    <property type="evidence" value="ECO:0007669"/>
    <property type="project" value="InterPro"/>
</dbReference>
<dbReference type="GO" id="GO:0004312">
    <property type="term" value="F:fatty acid synthase activity"/>
    <property type="evidence" value="ECO:0007669"/>
    <property type="project" value="TreeGrafter"/>
</dbReference>
<keyword evidence="8" id="KW-0012">Acyltransferase</keyword>